<accession>A0AAX1ULZ7</accession>
<gene>
    <name evidence="3" type="ORF">D1114_10000</name>
</gene>
<feature type="signal peptide" evidence="1">
    <location>
        <begin position="1"/>
        <end position="23"/>
    </location>
</feature>
<comment type="caution">
    <text evidence="3">The sequence shown here is derived from an EMBL/GenBank/DDBJ whole genome shotgun (WGS) entry which is preliminary data.</text>
</comment>
<dbReference type="Gene3D" id="2.30.30.40">
    <property type="entry name" value="SH3 Domains"/>
    <property type="match status" value="1"/>
</dbReference>
<dbReference type="Proteomes" id="UP000266305">
    <property type="component" value="Unassembled WGS sequence"/>
</dbReference>
<name>A0AAX1ULZ7_CERSP</name>
<organism evidence="3 4">
    <name type="scientific">Cereibacter sphaeroides</name>
    <name type="common">Rhodobacter sphaeroides</name>
    <dbReference type="NCBI Taxonomy" id="1063"/>
    <lineage>
        <taxon>Bacteria</taxon>
        <taxon>Pseudomonadati</taxon>
        <taxon>Pseudomonadota</taxon>
        <taxon>Alphaproteobacteria</taxon>
        <taxon>Rhodobacterales</taxon>
        <taxon>Paracoccaceae</taxon>
        <taxon>Cereibacter</taxon>
    </lineage>
</organism>
<dbReference type="InterPro" id="IPR009642">
    <property type="entry name" value="DUF1236"/>
</dbReference>
<dbReference type="InterPro" id="IPR003646">
    <property type="entry name" value="SH3-like_bac-type"/>
</dbReference>
<feature type="domain" description="SH3b" evidence="2">
    <location>
        <begin position="20"/>
        <end position="88"/>
    </location>
</feature>
<dbReference type="AlphaFoldDB" id="A0AAX1ULZ7"/>
<dbReference type="PROSITE" id="PS51781">
    <property type="entry name" value="SH3B"/>
    <property type="match status" value="1"/>
</dbReference>
<proteinExistence type="predicted"/>
<feature type="chain" id="PRO_5043824830" evidence="1">
    <location>
        <begin position="24"/>
        <end position="221"/>
    </location>
</feature>
<evidence type="ECO:0000259" key="2">
    <source>
        <dbReference type="PROSITE" id="PS51781"/>
    </source>
</evidence>
<dbReference type="Pfam" id="PF06823">
    <property type="entry name" value="DUF1236"/>
    <property type="match status" value="1"/>
</dbReference>
<dbReference type="RefSeq" id="WP_119000060.1">
    <property type="nucleotide sequence ID" value="NZ_QWGP01000008.1"/>
</dbReference>
<evidence type="ECO:0000256" key="1">
    <source>
        <dbReference type="SAM" id="SignalP"/>
    </source>
</evidence>
<evidence type="ECO:0000313" key="4">
    <source>
        <dbReference type="Proteomes" id="UP000266305"/>
    </source>
</evidence>
<protein>
    <submittedName>
        <fullName evidence="3">DUF1236 domain-containing protein</fullName>
    </submittedName>
</protein>
<dbReference type="EMBL" id="QWGP01000008">
    <property type="protein sequence ID" value="RHZ95516.1"/>
    <property type="molecule type" value="Genomic_DNA"/>
</dbReference>
<keyword evidence="1" id="KW-0732">Signal</keyword>
<evidence type="ECO:0000313" key="3">
    <source>
        <dbReference type="EMBL" id="RHZ95516.1"/>
    </source>
</evidence>
<sequence>MTRNSTLWLSVAAATLLAGAASAQVQEARPMTDLNLRSGPGSNYTIVGVIPSDALVMVEGCVDAAKWCRVNHEGTSGWAAGDYLAMSVENTAVPMASGDPRVTYESVTYEEDRDGGSVLAGGAAGAASGAAIAGPAGALIGGVLGMAGGDALDPPDTTTVTYVQQNPVEPVWLEGEVVNGAAIPETVVLTPIPESTYAYSYVNGVPVIVDPNQRQIVQIVR</sequence>
<reference evidence="3 4" key="1">
    <citation type="submission" date="2018-08" db="EMBL/GenBank/DDBJ databases">
        <title>Draft genome sequence of Rhodobacter sphaeroides FY.</title>
        <authorList>
            <person name="Rayyan A."/>
            <person name="Meyer T.E."/>
            <person name="Kyndt J.A."/>
        </authorList>
    </citation>
    <scope>NUCLEOTIDE SEQUENCE [LARGE SCALE GENOMIC DNA]</scope>
    <source>
        <strain evidence="3 4">FY</strain>
    </source>
</reference>
<dbReference type="Pfam" id="PF08239">
    <property type="entry name" value="SH3_3"/>
    <property type="match status" value="1"/>
</dbReference>